<keyword evidence="2" id="KW-1185">Reference proteome</keyword>
<protein>
    <submittedName>
        <fullName evidence="1">Uncharacterized protein</fullName>
    </submittedName>
</protein>
<evidence type="ECO:0000313" key="2">
    <source>
        <dbReference type="Proteomes" id="UP001230188"/>
    </source>
</evidence>
<name>A0AAD7UGE3_9STRA</name>
<dbReference type="InterPro" id="IPR021838">
    <property type="entry name" value="DUF3431"/>
</dbReference>
<reference evidence="1" key="1">
    <citation type="submission" date="2023-01" db="EMBL/GenBank/DDBJ databases">
        <title>Metagenome sequencing of chrysophaentin producing Chrysophaeum taylorii.</title>
        <authorList>
            <person name="Davison J."/>
            <person name="Bewley C."/>
        </authorList>
    </citation>
    <scope>NUCLEOTIDE SEQUENCE</scope>
    <source>
        <strain evidence="1">NIES-1699</strain>
    </source>
</reference>
<dbReference type="Pfam" id="PF11913">
    <property type="entry name" value="DUF3431"/>
    <property type="match status" value="1"/>
</dbReference>
<organism evidence="1 2">
    <name type="scientific">Chrysophaeum taylorii</name>
    <dbReference type="NCBI Taxonomy" id="2483200"/>
    <lineage>
        <taxon>Eukaryota</taxon>
        <taxon>Sar</taxon>
        <taxon>Stramenopiles</taxon>
        <taxon>Ochrophyta</taxon>
        <taxon>Pelagophyceae</taxon>
        <taxon>Pelagomonadales</taxon>
        <taxon>Pelagomonadaceae</taxon>
        <taxon>Chrysophaeum</taxon>
    </lineage>
</organism>
<accession>A0AAD7UGE3</accession>
<sequence length="440" mass="47584">MSLVVTNPRAGSCQLGGFVAVAEAVVAVGEEARAAAVLGEAEICFSGSLAAAAAAAAAAADWSCGARGSGEAMVSAPPGAARLMARALVNESVVAESPEIEFEVVGEGPACSRGSHPFPASAASRRAAAALLRRDGVGLVVNWPRPGEVARSRNFALSLSLARSNGSAAAVEGTARIRVWGDRVVSRLVDVRRGGFVEMSVPFAGWAAVKVEAGGLEAPWFEVYFDREAKGGRVIEDANEAEEACLVLCHWTESLEWIPYQPYPAIVHRYAYHQEDVLTILNDLQPVDSYCNLNSAAWGTREDPERRLLYRDHRAWVERALGEPIPDLLLDRCCAQFAVHRDRILSRPREFYEEALEVALDPALDEADPEQNRQRGLLFEWLWHHIFGEPPIAPDVAALVPDIAELDIVYLRDRPACLRPATPPSPNIALVDFPGGGVRR</sequence>
<gene>
    <name evidence="1" type="ORF">CTAYLR_010029</name>
</gene>
<evidence type="ECO:0000313" key="1">
    <source>
        <dbReference type="EMBL" id="KAJ8603667.1"/>
    </source>
</evidence>
<dbReference type="AlphaFoldDB" id="A0AAD7UGE3"/>
<dbReference type="Proteomes" id="UP001230188">
    <property type="component" value="Unassembled WGS sequence"/>
</dbReference>
<comment type="caution">
    <text evidence="1">The sequence shown here is derived from an EMBL/GenBank/DDBJ whole genome shotgun (WGS) entry which is preliminary data.</text>
</comment>
<dbReference type="EMBL" id="JAQMWT010000345">
    <property type="protein sequence ID" value="KAJ8603667.1"/>
    <property type="molecule type" value="Genomic_DNA"/>
</dbReference>
<proteinExistence type="predicted"/>